<keyword evidence="4" id="KW-1185">Reference proteome</keyword>
<comment type="caution">
    <text evidence="3">The sequence shown here is derived from an EMBL/GenBank/DDBJ whole genome shotgun (WGS) entry which is preliminary data.</text>
</comment>
<feature type="region of interest" description="Disordered" evidence="2">
    <location>
        <begin position="239"/>
        <end position="268"/>
    </location>
</feature>
<accession>A0A444YEN8</accession>
<dbReference type="SMR" id="A0A444YEN8"/>
<feature type="region of interest" description="Disordered" evidence="2">
    <location>
        <begin position="471"/>
        <end position="505"/>
    </location>
</feature>
<evidence type="ECO:0000313" key="3">
    <source>
        <dbReference type="EMBL" id="RYR00378.1"/>
    </source>
</evidence>
<gene>
    <name evidence="3" type="ORF">Ahy_B07g088505</name>
</gene>
<feature type="compositionally biased region" description="Low complexity" evidence="2">
    <location>
        <begin position="490"/>
        <end position="501"/>
    </location>
</feature>
<organism evidence="3 4">
    <name type="scientific">Arachis hypogaea</name>
    <name type="common">Peanut</name>
    <dbReference type="NCBI Taxonomy" id="3818"/>
    <lineage>
        <taxon>Eukaryota</taxon>
        <taxon>Viridiplantae</taxon>
        <taxon>Streptophyta</taxon>
        <taxon>Embryophyta</taxon>
        <taxon>Tracheophyta</taxon>
        <taxon>Spermatophyta</taxon>
        <taxon>Magnoliopsida</taxon>
        <taxon>eudicotyledons</taxon>
        <taxon>Gunneridae</taxon>
        <taxon>Pentapetalae</taxon>
        <taxon>rosids</taxon>
        <taxon>fabids</taxon>
        <taxon>Fabales</taxon>
        <taxon>Fabaceae</taxon>
        <taxon>Papilionoideae</taxon>
        <taxon>50 kb inversion clade</taxon>
        <taxon>dalbergioids sensu lato</taxon>
        <taxon>Dalbergieae</taxon>
        <taxon>Pterocarpus clade</taxon>
        <taxon>Arachis</taxon>
    </lineage>
</organism>
<feature type="region of interest" description="Disordered" evidence="2">
    <location>
        <begin position="138"/>
        <end position="160"/>
    </location>
</feature>
<evidence type="ECO:0000256" key="1">
    <source>
        <dbReference type="SAM" id="Coils"/>
    </source>
</evidence>
<name>A0A444YEN8_ARAHY</name>
<feature type="coiled-coil region" evidence="1">
    <location>
        <begin position="20"/>
        <end position="90"/>
    </location>
</feature>
<keyword evidence="1" id="KW-0175">Coiled coil</keyword>
<sequence length="1335" mass="148809">MALSADHPFEPVSATACSHCEAWKKKCSKLQESRNALRQAVKLLETKINEVQAQNVKLSQECEEEQARAKADAEEKLKECNARVSLENEVCSLRSEIDAIRQKPGGDAKNGNESIEGFQACIADKEKEISRLKELLEAEKKKADKEKKNSEKERKKAAEALKAVEAEKSKTAEKEMQIAKVEAEKAEEYRTRLVRLEKEANEAKTKLASQISASKEATKRFETEKRKILAGKRDAELGMTKAKEMLETERGKVTEEKKRADSEMVKAKEQKALAESNWRKFIEEKRRADEMSHQVERDKRTIEELKKKISELLSVSKPVETAGVPTAKAEDTSDVKLLKSQLKLEKLRAKYARQKFKLEASRRNSLHQELGRIKTDFVQLLRRLDMLDASFSSFPGRREQTKSGNMLYMQNSAITRQVCNFNLSPKHSELENELLQTCCTTMDTCDPLRKDMQPTQPLVLSSGNYSESIPGIDSKLKPLSRGPNRTKLQSSAVNSNSESFSDGQLMGSQETTAFPVSASAKLDQEILNARQIMCNSSERYVTENHRKRKRTHDNIGSVANLSSQNLSNLHGLLYREEDKCLEGGRDVLPNLSSIQKNNDRANKKKKKSHTEKVVTVPSTGRVAKKGTEEAKANIYGDANVSEHISCPGSQNLETTPAGEERICDAAQNLETTPDEVRTCGAANSFDSLISLDKMTDETYMKFLELDNASYEQRYRRAMDSPLSPSLPEIEFHKTFEDNSLKKPFLEEALQEGMSSQKADLFPSPGLDGTNFEISSNNENLDSSSDSRIKPTQASKAEVVKLPHMHTSDISRASFLAEDEIGPLNKQPPKICAVFSNIEDHSVLSRMFFAIKACMARCSLDTQTVWAVGSILTALKKEDTLSKKEKVSVLLTLMLFNFVMASTSTFGNLCDGNIFCCMNSYAQHIRTAMLDAETRILFLETCSFLELLGLIEDFLLEGKVLVENTVPAEASADHASNDSLDGISNFSSEVATSEQLLAGSIILSSICAATDHVGFICEASYKILRLCKWDSLMLLTILHIFAYLGGEKFFYVDNFGSMVTVLKSLVIFLEDESKKVSTSYLPSIDQLHTEFCTSIKCPFLEGAESIDSVSCLLLEEIKYYRLQWIEQVALSDSGFMPENFNGRQCSNPEAVQKAYKSCDGPCSLKRCTVSSAAQPGVLGNVDLCCLCDVLSLVELVAKKMGWHWTDIKLVPQLLDMLDSGIEESFGIAIIVLLGQLGRIGVDAAGYEDRGVENLRYKLFAFLDHTSSMKARNSLQISAVTSLFGLLPLDPEALVCTEINLPAYSKSISDHAQTLRKWSSGLDKDDQEFLSTMLRPQ</sequence>
<feature type="compositionally biased region" description="Low complexity" evidence="2">
    <location>
        <begin position="774"/>
        <end position="785"/>
    </location>
</feature>
<dbReference type="PANTHER" id="PTHR35480">
    <property type="entry name" value="MATERNAL EFFECT EMBRYO ARREST 22"/>
    <property type="match status" value="1"/>
</dbReference>
<reference evidence="3 4" key="1">
    <citation type="submission" date="2019-01" db="EMBL/GenBank/DDBJ databases">
        <title>Sequencing of cultivated peanut Arachis hypogaea provides insights into genome evolution and oil improvement.</title>
        <authorList>
            <person name="Chen X."/>
        </authorList>
    </citation>
    <scope>NUCLEOTIDE SEQUENCE [LARGE SCALE GENOMIC DNA]</scope>
    <source>
        <strain evidence="4">cv. Fuhuasheng</strain>
        <tissue evidence="3">Leaves</tissue>
    </source>
</reference>
<dbReference type="EMBL" id="SDMP01000017">
    <property type="protein sequence ID" value="RYR00378.1"/>
    <property type="molecule type" value="Genomic_DNA"/>
</dbReference>
<evidence type="ECO:0000313" key="4">
    <source>
        <dbReference type="Proteomes" id="UP000289738"/>
    </source>
</evidence>
<dbReference type="PANTHER" id="PTHR35480:SF1">
    <property type="entry name" value="MATERNAL EFFECT EMBRYO ARREST 22"/>
    <property type="match status" value="1"/>
</dbReference>
<dbReference type="STRING" id="3818.A0A444YEN8"/>
<feature type="region of interest" description="Disordered" evidence="2">
    <location>
        <begin position="771"/>
        <end position="796"/>
    </location>
</feature>
<dbReference type="OrthoDB" id="1933275at2759"/>
<proteinExistence type="predicted"/>
<feature type="region of interest" description="Disordered" evidence="2">
    <location>
        <begin position="200"/>
        <end position="222"/>
    </location>
</feature>
<dbReference type="Proteomes" id="UP000289738">
    <property type="component" value="Chromosome B07"/>
</dbReference>
<protein>
    <submittedName>
        <fullName evidence="3">Uncharacterized protein</fullName>
    </submittedName>
</protein>
<evidence type="ECO:0000256" key="2">
    <source>
        <dbReference type="SAM" id="MobiDB-lite"/>
    </source>
</evidence>
<dbReference type="Gramene" id="arahy.Tifrunner.gnm2.ann2.Ah17g057400.1">
    <property type="protein sequence ID" value="arahy.Tifrunner.gnm2.ann2.Ah17g057400.1-CDS"/>
    <property type="gene ID" value="arahy.Tifrunner.gnm2.ann2.Ah17g057400"/>
</dbReference>